<evidence type="ECO:0000313" key="3">
    <source>
        <dbReference type="Proteomes" id="UP000478417"/>
    </source>
</evidence>
<name>A0A6B2LZB3_9BACT</name>
<dbReference type="AlphaFoldDB" id="A0A6B2LZB3"/>
<protein>
    <recommendedName>
        <fullName evidence="4">AsmA domain-containing protein</fullName>
    </recommendedName>
</protein>
<sequence>MKKPLIVIVILIPVLFIGLYLFGGMVLGKVAEAGVEAFVPQVTKTTVTMDSLKVSPLTGSGTIENFVLGNPDGYSSDYSIAFGRAHLDVAPFSILGDRILIEKVHVYAPKFNYETKIISSNIKEILKNIRAAAGREPDTEPEPQTDEPSNLKVEIRELIIDEGQVSLSMAGSTVPLPMPKIVLRDIGTDEGGISPDEMTFEVMSVVLQQVIEAAAKSPGSTIEGIKNIFGGGD</sequence>
<dbReference type="RefSeq" id="WP_163963019.1">
    <property type="nucleotide sequence ID" value="NZ_JAAGNX010000001.1"/>
</dbReference>
<comment type="caution">
    <text evidence="2">The sequence shown here is derived from an EMBL/GenBank/DDBJ whole genome shotgun (WGS) entry which is preliminary data.</text>
</comment>
<feature type="transmembrane region" description="Helical" evidence="1">
    <location>
        <begin position="6"/>
        <end position="27"/>
    </location>
</feature>
<dbReference type="Proteomes" id="UP000478417">
    <property type="component" value="Unassembled WGS sequence"/>
</dbReference>
<reference evidence="2 3" key="1">
    <citation type="submission" date="2020-02" db="EMBL/GenBank/DDBJ databases">
        <title>Albibacoteraceae fam. nov., the first described family within the subdivision 4 Verrucomicrobia.</title>
        <authorList>
            <person name="Xi F."/>
        </authorList>
    </citation>
    <scope>NUCLEOTIDE SEQUENCE [LARGE SCALE GENOMIC DNA]</scope>
    <source>
        <strain evidence="2 3">CK1056</strain>
    </source>
</reference>
<accession>A0A6B2LZB3</accession>
<evidence type="ECO:0000313" key="2">
    <source>
        <dbReference type="EMBL" id="NDV61783.1"/>
    </source>
</evidence>
<keyword evidence="1" id="KW-0812">Transmembrane</keyword>
<organism evidence="2 3">
    <name type="scientific">Oceanipulchritudo coccoides</name>
    <dbReference type="NCBI Taxonomy" id="2706888"/>
    <lineage>
        <taxon>Bacteria</taxon>
        <taxon>Pseudomonadati</taxon>
        <taxon>Verrucomicrobiota</taxon>
        <taxon>Opitutia</taxon>
        <taxon>Puniceicoccales</taxon>
        <taxon>Oceanipulchritudinaceae</taxon>
        <taxon>Oceanipulchritudo</taxon>
    </lineage>
</organism>
<evidence type="ECO:0008006" key="4">
    <source>
        <dbReference type="Google" id="ProtNLM"/>
    </source>
</evidence>
<keyword evidence="1" id="KW-0472">Membrane</keyword>
<keyword evidence="3" id="KW-1185">Reference proteome</keyword>
<gene>
    <name evidence="2" type="ORF">G0Q06_04905</name>
</gene>
<evidence type="ECO:0000256" key="1">
    <source>
        <dbReference type="SAM" id="Phobius"/>
    </source>
</evidence>
<keyword evidence="1" id="KW-1133">Transmembrane helix</keyword>
<dbReference type="EMBL" id="JAAGNX010000001">
    <property type="protein sequence ID" value="NDV61783.1"/>
    <property type="molecule type" value="Genomic_DNA"/>
</dbReference>
<proteinExistence type="predicted"/>